<feature type="non-terminal residue" evidence="1">
    <location>
        <position position="142"/>
    </location>
</feature>
<feature type="non-terminal residue" evidence="1">
    <location>
        <position position="1"/>
    </location>
</feature>
<dbReference type="EMBL" id="ML209437">
    <property type="protein sequence ID" value="TFK58333.1"/>
    <property type="molecule type" value="Genomic_DNA"/>
</dbReference>
<evidence type="ECO:0000313" key="2">
    <source>
        <dbReference type="Proteomes" id="UP000308600"/>
    </source>
</evidence>
<accession>A0ACD2ZYA9</accession>
<reference evidence="1 2" key="1">
    <citation type="journal article" date="2019" name="Nat. Ecol. Evol.">
        <title>Megaphylogeny resolves global patterns of mushroom evolution.</title>
        <authorList>
            <person name="Varga T."/>
            <person name="Krizsan K."/>
            <person name="Foldi C."/>
            <person name="Dima B."/>
            <person name="Sanchez-Garcia M."/>
            <person name="Sanchez-Ramirez S."/>
            <person name="Szollosi G.J."/>
            <person name="Szarkandi J.G."/>
            <person name="Papp V."/>
            <person name="Albert L."/>
            <person name="Andreopoulos W."/>
            <person name="Angelini C."/>
            <person name="Antonin V."/>
            <person name="Barry K.W."/>
            <person name="Bougher N.L."/>
            <person name="Buchanan P."/>
            <person name="Buyck B."/>
            <person name="Bense V."/>
            <person name="Catcheside P."/>
            <person name="Chovatia M."/>
            <person name="Cooper J."/>
            <person name="Damon W."/>
            <person name="Desjardin D."/>
            <person name="Finy P."/>
            <person name="Geml J."/>
            <person name="Haridas S."/>
            <person name="Hughes K."/>
            <person name="Justo A."/>
            <person name="Karasinski D."/>
            <person name="Kautmanova I."/>
            <person name="Kiss B."/>
            <person name="Kocsube S."/>
            <person name="Kotiranta H."/>
            <person name="LaButti K.M."/>
            <person name="Lechner B.E."/>
            <person name="Liimatainen K."/>
            <person name="Lipzen A."/>
            <person name="Lukacs Z."/>
            <person name="Mihaltcheva S."/>
            <person name="Morgado L.N."/>
            <person name="Niskanen T."/>
            <person name="Noordeloos M.E."/>
            <person name="Ohm R.A."/>
            <person name="Ortiz-Santana B."/>
            <person name="Ovrebo C."/>
            <person name="Racz N."/>
            <person name="Riley R."/>
            <person name="Savchenko A."/>
            <person name="Shiryaev A."/>
            <person name="Soop K."/>
            <person name="Spirin V."/>
            <person name="Szebenyi C."/>
            <person name="Tomsovsky M."/>
            <person name="Tulloss R.E."/>
            <person name="Uehling J."/>
            <person name="Grigoriev I.V."/>
            <person name="Vagvolgyi C."/>
            <person name="Papp T."/>
            <person name="Martin F.M."/>
            <person name="Miettinen O."/>
            <person name="Hibbett D.S."/>
            <person name="Nagy L.G."/>
        </authorList>
    </citation>
    <scope>NUCLEOTIDE SEQUENCE [LARGE SCALE GENOMIC DNA]</scope>
    <source>
        <strain evidence="1 2">NL-1719</strain>
    </source>
</reference>
<proteinExistence type="predicted"/>
<dbReference type="Proteomes" id="UP000308600">
    <property type="component" value="Unassembled WGS sequence"/>
</dbReference>
<evidence type="ECO:0000313" key="1">
    <source>
        <dbReference type="EMBL" id="TFK58333.1"/>
    </source>
</evidence>
<keyword evidence="2" id="KW-1185">Reference proteome</keyword>
<sequence length="142" mass="15952">CLDCVWSPLLCSTCIVDIHTHNPFHRLEKWSVDHFSRISISNLGGVIHFGHAGERCFNILPNSGRHLTVVHTNGIHSIFATFCGCPQSKPDFLQLIEGRLFPATVNRPDTALTFAFLEDLHTHILTSKKSVFDHHSAVQRLT</sequence>
<name>A0ACD2ZYA9_9AGAR</name>
<gene>
    <name evidence="1" type="ORF">BDN72DRAFT_752958</name>
</gene>
<organism evidence="1 2">
    <name type="scientific">Pluteus cervinus</name>
    <dbReference type="NCBI Taxonomy" id="181527"/>
    <lineage>
        <taxon>Eukaryota</taxon>
        <taxon>Fungi</taxon>
        <taxon>Dikarya</taxon>
        <taxon>Basidiomycota</taxon>
        <taxon>Agaricomycotina</taxon>
        <taxon>Agaricomycetes</taxon>
        <taxon>Agaricomycetidae</taxon>
        <taxon>Agaricales</taxon>
        <taxon>Pluteineae</taxon>
        <taxon>Pluteaceae</taxon>
        <taxon>Pluteus</taxon>
    </lineage>
</organism>
<protein>
    <submittedName>
        <fullName evidence="1">Uncharacterized protein</fullName>
    </submittedName>
</protein>